<dbReference type="STRING" id="984262.SGRA_1780"/>
<feature type="chain" id="PRO_5003603718" evidence="1">
    <location>
        <begin position="20"/>
        <end position="364"/>
    </location>
</feature>
<evidence type="ECO:0000313" key="3">
    <source>
        <dbReference type="EMBL" id="AFC24515.1"/>
    </source>
</evidence>
<keyword evidence="1" id="KW-0732">Signal</keyword>
<dbReference type="RefSeq" id="WP_015692147.1">
    <property type="nucleotide sequence ID" value="NC_016940.1"/>
</dbReference>
<organism evidence="3 4">
    <name type="scientific">Saprospira grandis (strain Lewin)</name>
    <dbReference type="NCBI Taxonomy" id="984262"/>
    <lineage>
        <taxon>Bacteria</taxon>
        <taxon>Pseudomonadati</taxon>
        <taxon>Bacteroidota</taxon>
        <taxon>Saprospiria</taxon>
        <taxon>Saprospirales</taxon>
        <taxon>Saprospiraceae</taxon>
        <taxon>Saprospira</taxon>
    </lineage>
</organism>
<dbReference type="Gene3D" id="3.40.50.1980">
    <property type="entry name" value="Nitrogenase molybdenum iron protein domain"/>
    <property type="match status" value="2"/>
</dbReference>
<name>H6KZC5_SAPGL</name>
<sequence length="364" mass="41910">MRYFLPFLALLLFACQGEAPTSSQEEAQSSSSLEFRQAQGFKVRAIENGQYLVEIGEQRFCLYPRTLKISKRLESYQYLPYPLKRVVCKSSPAWAMIELLDERKSVVGISDARDFESPYVKYLPELGREQLNYEALLLLSPELVVGYGAKADPKLADLNIPELRLKEYAEASPLAQMEWIRLFGLLFEKDEMAQEFVNERFAAYEELKQLAQKAQTQPSVLLGSQFGGGWYLAGGKSFMAQYLADAQANYLWKDLPGKAGVPLDFEAVLAKGQKADFWLNVGSYRSFEELRANNPRYALFQAFQQKKIYNYYGYRFCGTGRHGFFESGTIYPDEVLSDLIHIFHPELLPNWRLHYYYDWADDAF</sequence>
<protein>
    <submittedName>
        <fullName evidence="3">Periplasmic binding protein</fullName>
    </submittedName>
</protein>
<dbReference type="OrthoDB" id="9812528at2"/>
<dbReference type="PANTHER" id="PTHR30535">
    <property type="entry name" value="VITAMIN B12-BINDING PROTEIN"/>
    <property type="match status" value="1"/>
</dbReference>
<dbReference type="eggNOG" id="COG0614">
    <property type="taxonomic scope" value="Bacteria"/>
</dbReference>
<feature type="signal peptide" evidence="1">
    <location>
        <begin position="1"/>
        <end position="19"/>
    </location>
</feature>
<dbReference type="PROSITE" id="PS51257">
    <property type="entry name" value="PROKAR_LIPOPROTEIN"/>
    <property type="match status" value="1"/>
</dbReference>
<evidence type="ECO:0000313" key="4">
    <source>
        <dbReference type="Proteomes" id="UP000007519"/>
    </source>
</evidence>
<reference evidence="3 4" key="1">
    <citation type="journal article" date="2012" name="Stand. Genomic Sci.">
        <title>Complete genome sequencing and analysis of Saprospira grandis str. Lewin, a predatory marine bacterium.</title>
        <authorList>
            <person name="Saw J.H."/>
            <person name="Yuryev A."/>
            <person name="Kanbe M."/>
            <person name="Hou S."/>
            <person name="Young A.G."/>
            <person name="Aizawa S."/>
            <person name="Alam M."/>
        </authorList>
    </citation>
    <scope>NUCLEOTIDE SEQUENCE [LARGE SCALE GENOMIC DNA]</scope>
    <source>
        <strain evidence="3 4">Lewin</strain>
    </source>
</reference>
<dbReference type="PANTHER" id="PTHR30535:SF34">
    <property type="entry name" value="MOLYBDATE-BINDING PROTEIN MOLA"/>
    <property type="match status" value="1"/>
</dbReference>
<evidence type="ECO:0000256" key="1">
    <source>
        <dbReference type="SAM" id="SignalP"/>
    </source>
</evidence>
<dbReference type="Pfam" id="PF01497">
    <property type="entry name" value="Peripla_BP_2"/>
    <property type="match status" value="1"/>
</dbReference>
<proteinExistence type="predicted"/>
<accession>H6KZC5</accession>
<dbReference type="Proteomes" id="UP000007519">
    <property type="component" value="Chromosome"/>
</dbReference>
<dbReference type="EMBL" id="CP002831">
    <property type="protein sequence ID" value="AFC24515.1"/>
    <property type="molecule type" value="Genomic_DNA"/>
</dbReference>
<dbReference type="InterPro" id="IPR002491">
    <property type="entry name" value="ABC_transptr_periplasmic_BD"/>
</dbReference>
<dbReference type="AlphaFoldDB" id="H6KZC5"/>
<dbReference type="InterPro" id="IPR050902">
    <property type="entry name" value="ABC_Transporter_SBP"/>
</dbReference>
<dbReference type="HOGENOM" id="CLU_025776_0_0_10"/>
<keyword evidence="4" id="KW-1185">Reference proteome</keyword>
<feature type="domain" description="Fe/B12 periplasmic-binding" evidence="2">
    <location>
        <begin position="85"/>
        <end position="347"/>
    </location>
</feature>
<gene>
    <name evidence="3" type="ordered locus">SGRA_1780</name>
</gene>
<dbReference type="GO" id="GO:0071281">
    <property type="term" value="P:cellular response to iron ion"/>
    <property type="evidence" value="ECO:0007669"/>
    <property type="project" value="TreeGrafter"/>
</dbReference>
<dbReference type="PROSITE" id="PS50983">
    <property type="entry name" value="FE_B12_PBP"/>
    <property type="match status" value="1"/>
</dbReference>
<dbReference type="KEGG" id="sgn:SGRA_1780"/>
<dbReference type="SUPFAM" id="SSF53807">
    <property type="entry name" value="Helical backbone' metal receptor"/>
    <property type="match status" value="1"/>
</dbReference>
<evidence type="ECO:0000259" key="2">
    <source>
        <dbReference type="PROSITE" id="PS50983"/>
    </source>
</evidence>